<gene>
    <name evidence="5" type="ORF">ACHAXA_007991</name>
</gene>
<reference evidence="5 6" key="1">
    <citation type="submission" date="2024-10" db="EMBL/GenBank/DDBJ databases">
        <title>Updated reference genomes for cyclostephanoid diatoms.</title>
        <authorList>
            <person name="Roberts W.R."/>
            <person name="Alverson A.J."/>
        </authorList>
    </citation>
    <scope>NUCLEOTIDE SEQUENCE [LARGE SCALE GENOMIC DNA]</scope>
    <source>
        <strain evidence="5 6">AJA228-03</strain>
    </source>
</reference>
<sequence>MATMSTGGMRLMHSPLAAESSTSKYTAADPSNDSASAFGFANNYESQQNPHPSSNNGLVIINNSNSGGVNINAPQLMICTPKDATVDYDVNVTPLYEYIGDSNWKAATERCWQCPKEASTWVVRYRRDVSGNKMPSSGGGNNVLWRFLPIHSACALNPPTSFVRALLQCHPQGTRTLDDQGMLPLHYACGARCSREVLYLLLMSFPQAALRSDPNGMLPLHYLAQWGPSEPGVIDMVCVATGHKVGGGCMDGDGNTAEMLAMKATYLGHEDVARKIRDFESRFLKDAVAASPTAGSDNGSIVGGLTLSPSLVAIDNALGGGGGGAPRSPMSASSYRNRGGSRTLTVQTAFTPRNQHQRHNSAPTDKYSSFEDNGTEDNDILIVNNNNENDSNLWNMTPQSGRQVMHKLGVSPTRNYLQANGGGGNKYLSPNFPLDLTCPTNCRKDPAPDAEATDSATRDFRSRHSPRNITRLDPPAATPSGGARRSSSTPRNFGPTLKDTSSIRSMTNVVPKPATTTTSINANADRTPNETSRVKTNILSNKSTTNNSRSVYNPRYGSFASSYSATTGLPPKSPRVLQTPKNFYLNDSFGIGLGGGKQYTSNQAQHQESREPISDSDRQDRRLAELREELSSIRASGGGGVSNYIDGRQPNRNLPYASVRFEDNEAREPPPQSNETNSVSGGSFAISSMSWGHSGGVHGSSNSNMSNGTNLTQQDVFEEAGNRPNDNEKEINAAIHTSQREKALMKELDMLRSEKELAEEALNNIAMIGGTLENCISGDGSDYVSKRGEVEKNDDEVSKLTFQNEFDHVEGVETIGSPRMKMGRCADVTTNAIIVGVDRVTSSKGSIENDMERLMREKKKIDLAIQQAVNIQRNKELNELSNASNASTGKSSDILEEALKKIAELTEQVLSEQKKSTELEQQVLSLKDEKEFTKRSHTEAVSNHLKEVQSLRECFDKAKVEIDKYRDDAKDALEVKEQEWNEERRILLENVENHKVRCIMAQTEIEEYREDAKSLREGFDKAKVDIDKYRDDAQRALIAKELEWNEERRVLEEQIKNLEVELSLAQNGEQNVRALVEENELKWKEERGRLETEIQLLKESISDGLKRSLSMASTMKSDCKNEVSVTDDVSSTSMFHLRMQLANAVTEAEEMRKFNTAIRREHDKTVEALESELKEERKSKTESLSQIVTLQYKIASLQQEMEYAKEDNRKERLIMLEPTPSSRSRGCVSFPSSSEEDDSEYSRERPMLEPTPSSRSRGSVNFGGSSNDSQSYRTLEMEVYMLKDKLREKVDEAQKYRRELDATKKLVEEMDYLPCQSSLTMGDDKSEKYLEQICDLKKKIAQLKQMEIAQAHQLREEKMLHEHALLDKEDDCNEKIRDLKNKHELELIRMKDLSRAELREQEAKFLQNISDREKKEQESSLGADSYTAREIDKIVKQKDENHEKRIKKIISEKDEMIATKEKEFENKVAELEDEIKTLKDIIKKKDKEFEVTVAELEAEVETLRRKLDATLIDAAQPLKDIIKKKDKEFEVTVAGLEDEIETLRRKLDATVLDAAQYEREQHEKQQHEKELRECKRELDRQRRNHRSEMNQLKNTLEMQKSKQERLQSHIQSLEKQISEMVNDYEEKLLRAYYDKC</sequence>
<dbReference type="SUPFAM" id="SSF48403">
    <property type="entry name" value="Ankyrin repeat"/>
    <property type="match status" value="1"/>
</dbReference>
<keyword evidence="2" id="KW-0040">ANK repeat</keyword>
<dbReference type="Proteomes" id="UP001530377">
    <property type="component" value="Unassembled WGS sequence"/>
</dbReference>
<feature type="region of interest" description="Disordered" evidence="4">
    <location>
        <begin position="1579"/>
        <end position="1606"/>
    </location>
</feature>
<feature type="coiled-coil region" evidence="3">
    <location>
        <begin position="955"/>
        <end position="1068"/>
    </location>
</feature>
<feature type="compositionally biased region" description="Basic and acidic residues" evidence="4">
    <location>
        <begin position="607"/>
        <end position="619"/>
    </location>
</feature>
<dbReference type="InterPro" id="IPR036770">
    <property type="entry name" value="Ankyrin_rpt-contain_sf"/>
</dbReference>
<dbReference type="PANTHER" id="PTHR24153">
    <property type="entry name" value="ESPIN"/>
    <property type="match status" value="1"/>
</dbReference>
<dbReference type="EMBL" id="JALLPB020000425">
    <property type="protein sequence ID" value="KAL3809254.1"/>
    <property type="molecule type" value="Genomic_DNA"/>
</dbReference>
<keyword evidence="6" id="KW-1185">Reference proteome</keyword>
<dbReference type="InterPro" id="IPR052420">
    <property type="entry name" value="Espin/Espin-like"/>
</dbReference>
<evidence type="ECO:0000256" key="1">
    <source>
        <dbReference type="ARBA" id="ARBA00022737"/>
    </source>
</evidence>
<evidence type="ECO:0000256" key="2">
    <source>
        <dbReference type="ARBA" id="ARBA00023043"/>
    </source>
</evidence>
<feature type="region of interest" description="Disordered" evidence="4">
    <location>
        <begin position="634"/>
        <end position="706"/>
    </location>
</feature>
<feature type="coiled-coil region" evidence="3">
    <location>
        <begin position="895"/>
        <end position="929"/>
    </location>
</feature>
<feature type="region of interest" description="Disordered" evidence="4">
    <location>
        <begin position="595"/>
        <end position="619"/>
    </location>
</feature>
<feature type="compositionally biased region" description="Polar residues" evidence="4">
    <location>
        <begin position="1589"/>
        <end position="1598"/>
    </location>
</feature>
<dbReference type="PANTHER" id="PTHR24153:SF8">
    <property type="entry name" value="FORKED, ISOFORM F"/>
    <property type="match status" value="1"/>
</dbReference>
<dbReference type="Gene3D" id="1.25.40.20">
    <property type="entry name" value="Ankyrin repeat-containing domain"/>
    <property type="match status" value="1"/>
</dbReference>
<comment type="caution">
    <text evidence="5">The sequence shown here is derived from an EMBL/GenBank/DDBJ whole genome shotgun (WGS) entry which is preliminary data.</text>
</comment>
<protein>
    <submittedName>
        <fullName evidence="5">Uncharacterized protein</fullName>
    </submittedName>
</protein>
<keyword evidence="3" id="KW-0175">Coiled coil</keyword>
<evidence type="ECO:0000313" key="5">
    <source>
        <dbReference type="EMBL" id="KAL3809254.1"/>
    </source>
</evidence>
<feature type="region of interest" description="Disordered" evidence="4">
    <location>
        <begin position="1215"/>
        <end position="1269"/>
    </location>
</feature>
<feature type="coiled-coil region" evidence="3">
    <location>
        <begin position="1159"/>
        <end position="1207"/>
    </location>
</feature>
<accession>A0ABD3R8K7</accession>
<evidence type="ECO:0000256" key="4">
    <source>
        <dbReference type="SAM" id="MobiDB-lite"/>
    </source>
</evidence>
<feature type="compositionally biased region" description="Polar residues" evidence="4">
    <location>
        <begin position="1251"/>
        <end position="1269"/>
    </location>
</feature>
<feature type="region of interest" description="Disordered" evidence="4">
    <location>
        <begin position="443"/>
        <end position="503"/>
    </location>
</feature>
<evidence type="ECO:0000313" key="6">
    <source>
        <dbReference type="Proteomes" id="UP001530377"/>
    </source>
</evidence>
<name>A0ABD3R8K7_9STRA</name>
<proteinExistence type="predicted"/>
<keyword evidence="1" id="KW-0677">Repeat</keyword>
<organism evidence="5 6">
    <name type="scientific">Cyclostephanos tholiformis</name>
    <dbReference type="NCBI Taxonomy" id="382380"/>
    <lineage>
        <taxon>Eukaryota</taxon>
        <taxon>Sar</taxon>
        <taxon>Stramenopiles</taxon>
        <taxon>Ochrophyta</taxon>
        <taxon>Bacillariophyta</taxon>
        <taxon>Coscinodiscophyceae</taxon>
        <taxon>Thalassiosirophycidae</taxon>
        <taxon>Stephanodiscales</taxon>
        <taxon>Stephanodiscaceae</taxon>
        <taxon>Cyclostephanos</taxon>
    </lineage>
</organism>
<feature type="region of interest" description="Disordered" evidence="4">
    <location>
        <begin position="513"/>
        <end position="532"/>
    </location>
</feature>
<evidence type="ECO:0000256" key="3">
    <source>
        <dbReference type="SAM" id="Coils"/>
    </source>
</evidence>